<dbReference type="SUPFAM" id="SSF56112">
    <property type="entry name" value="Protein kinase-like (PK-like)"/>
    <property type="match status" value="1"/>
</dbReference>
<evidence type="ECO:0000256" key="3">
    <source>
        <dbReference type="ARBA" id="ARBA00022679"/>
    </source>
</evidence>
<evidence type="ECO:0000259" key="10">
    <source>
        <dbReference type="PROSITE" id="PS50011"/>
    </source>
</evidence>
<dbReference type="PROSITE" id="PS00108">
    <property type="entry name" value="PROTEIN_KINASE_ST"/>
    <property type="match status" value="1"/>
</dbReference>
<accession>A0AAN7W7R0</accession>
<dbReference type="InterPro" id="IPR050660">
    <property type="entry name" value="NEK_Ser/Thr_kinase"/>
</dbReference>
<evidence type="ECO:0000313" key="12">
    <source>
        <dbReference type="Proteomes" id="UP001310594"/>
    </source>
</evidence>
<keyword evidence="2" id="KW-0723">Serine/threonine-protein kinase</keyword>
<dbReference type="SMART" id="SM00220">
    <property type="entry name" value="S_TKc"/>
    <property type="match status" value="1"/>
</dbReference>
<evidence type="ECO:0000256" key="1">
    <source>
        <dbReference type="ARBA" id="ARBA00012513"/>
    </source>
</evidence>
<evidence type="ECO:0000256" key="7">
    <source>
        <dbReference type="ARBA" id="ARBA00047899"/>
    </source>
</evidence>
<sequence length="444" mass="48362">MEGSGNNMFPHSFEAAAKSVARGSEKGAKKPTSRAPSAFSTYSAPTFQDLLTGNGIKGGIKLEGVRTLSTGGESLRSNESTKTKYIPAGMNGRGGISGSSNARKPASTSTTTEYTSNSALGKKGFTETPRHMIHVFETTNFTFEVIKTITPHAQDHITVGKGLAPGVNLVRCRNNSHAYVEKVVAMGTEHQRNRAMSEVNALTQIMHGGAPDYINNMLESFYSPGAPFGSIILEYCDVGTLFDKIERLKHTSNMAEENFVWNCLAGLSKALHFIHTGIDVSDAFRSEPKEWNTLCHLDIKPLNIFFSYKGGKNGYPRLVLGDFGSATTWREIQSGQAERTVQLRGTPSWMPPECKKSELGGFDGHYGIPTDVFGMGAVIQALCRLLTAPQMESVRRKRACGGYYTVELQNVVSSCMGEDVMKRPSAGQVAKYVKEQMEAYGMAF</sequence>
<dbReference type="EC" id="2.7.11.1" evidence="1"/>
<comment type="catalytic activity">
    <reaction evidence="8">
        <text>L-seryl-[protein] + ATP = O-phospho-L-seryl-[protein] + ADP + H(+)</text>
        <dbReference type="Rhea" id="RHEA:17989"/>
        <dbReference type="Rhea" id="RHEA-COMP:9863"/>
        <dbReference type="Rhea" id="RHEA-COMP:11604"/>
        <dbReference type="ChEBI" id="CHEBI:15378"/>
        <dbReference type="ChEBI" id="CHEBI:29999"/>
        <dbReference type="ChEBI" id="CHEBI:30616"/>
        <dbReference type="ChEBI" id="CHEBI:83421"/>
        <dbReference type="ChEBI" id="CHEBI:456216"/>
        <dbReference type="EC" id="2.7.11.1"/>
    </reaction>
</comment>
<organism evidence="11 12">
    <name type="scientific">Elasticomyces elasticus</name>
    <dbReference type="NCBI Taxonomy" id="574655"/>
    <lineage>
        <taxon>Eukaryota</taxon>
        <taxon>Fungi</taxon>
        <taxon>Dikarya</taxon>
        <taxon>Ascomycota</taxon>
        <taxon>Pezizomycotina</taxon>
        <taxon>Dothideomycetes</taxon>
        <taxon>Dothideomycetidae</taxon>
        <taxon>Mycosphaerellales</taxon>
        <taxon>Teratosphaeriaceae</taxon>
        <taxon>Elasticomyces</taxon>
    </lineage>
</organism>
<comment type="caution">
    <text evidence="11">The sequence shown here is derived from an EMBL/GenBank/DDBJ whole genome shotgun (WGS) entry which is preliminary data.</text>
</comment>
<keyword evidence="4" id="KW-0547">Nucleotide-binding</keyword>
<feature type="region of interest" description="Disordered" evidence="9">
    <location>
        <begin position="1"/>
        <end position="40"/>
    </location>
</feature>
<proteinExistence type="predicted"/>
<dbReference type="Gene3D" id="1.10.510.10">
    <property type="entry name" value="Transferase(Phosphotransferase) domain 1"/>
    <property type="match status" value="1"/>
</dbReference>
<reference evidence="11" key="1">
    <citation type="submission" date="2023-08" db="EMBL/GenBank/DDBJ databases">
        <title>Black Yeasts Isolated from many extreme environments.</title>
        <authorList>
            <person name="Coleine C."/>
            <person name="Stajich J.E."/>
            <person name="Selbmann L."/>
        </authorList>
    </citation>
    <scope>NUCLEOTIDE SEQUENCE</scope>
    <source>
        <strain evidence="11">CCFEE 5810</strain>
    </source>
</reference>
<protein>
    <recommendedName>
        <fullName evidence="1">non-specific serine/threonine protein kinase</fullName>
        <ecNumber evidence="1">2.7.11.1</ecNumber>
    </recommendedName>
</protein>
<gene>
    <name evidence="11" type="ORF">LTR97_004685</name>
</gene>
<keyword evidence="6" id="KW-0067">ATP-binding</keyword>
<evidence type="ECO:0000256" key="2">
    <source>
        <dbReference type="ARBA" id="ARBA00022527"/>
    </source>
</evidence>
<dbReference type="PROSITE" id="PS50011">
    <property type="entry name" value="PROTEIN_KINASE_DOM"/>
    <property type="match status" value="1"/>
</dbReference>
<dbReference type="InterPro" id="IPR011009">
    <property type="entry name" value="Kinase-like_dom_sf"/>
</dbReference>
<feature type="domain" description="Protein kinase" evidence="10">
    <location>
        <begin position="153"/>
        <end position="444"/>
    </location>
</feature>
<dbReference type="AlphaFoldDB" id="A0AAN7W7R0"/>
<dbReference type="GO" id="GO:0005634">
    <property type="term" value="C:nucleus"/>
    <property type="evidence" value="ECO:0007669"/>
    <property type="project" value="TreeGrafter"/>
</dbReference>
<dbReference type="Pfam" id="PF00069">
    <property type="entry name" value="Pkinase"/>
    <property type="match status" value="1"/>
</dbReference>
<feature type="compositionally biased region" description="Polar residues" evidence="9">
    <location>
        <begin position="71"/>
        <end position="80"/>
    </location>
</feature>
<dbReference type="EMBL" id="JAVRQU010000006">
    <property type="protein sequence ID" value="KAK5701867.1"/>
    <property type="molecule type" value="Genomic_DNA"/>
</dbReference>
<evidence type="ECO:0000256" key="8">
    <source>
        <dbReference type="ARBA" id="ARBA00048679"/>
    </source>
</evidence>
<keyword evidence="3" id="KW-0808">Transferase</keyword>
<dbReference type="InterPro" id="IPR008271">
    <property type="entry name" value="Ser/Thr_kinase_AS"/>
</dbReference>
<evidence type="ECO:0000256" key="4">
    <source>
        <dbReference type="ARBA" id="ARBA00022741"/>
    </source>
</evidence>
<dbReference type="InterPro" id="IPR000719">
    <property type="entry name" value="Prot_kinase_dom"/>
</dbReference>
<dbReference type="Proteomes" id="UP001310594">
    <property type="component" value="Unassembled WGS sequence"/>
</dbReference>
<feature type="compositionally biased region" description="Low complexity" evidence="9">
    <location>
        <begin position="107"/>
        <end position="118"/>
    </location>
</feature>
<comment type="catalytic activity">
    <reaction evidence="7">
        <text>L-threonyl-[protein] + ATP = O-phospho-L-threonyl-[protein] + ADP + H(+)</text>
        <dbReference type="Rhea" id="RHEA:46608"/>
        <dbReference type="Rhea" id="RHEA-COMP:11060"/>
        <dbReference type="Rhea" id="RHEA-COMP:11605"/>
        <dbReference type="ChEBI" id="CHEBI:15378"/>
        <dbReference type="ChEBI" id="CHEBI:30013"/>
        <dbReference type="ChEBI" id="CHEBI:30616"/>
        <dbReference type="ChEBI" id="CHEBI:61977"/>
        <dbReference type="ChEBI" id="CHEBI:456216"/>
        <dbReference type="EC" id="2.7.11.1"/>
    </reaction>
</comment>
<evidence type="ECO:0000256" key="9">
    <source>
        <dbReference type="SAM" id="MobiDB-lite"/>
    </source>
</evidence>
<evidence type="ECO:0000256" key="6">
    <source>
        <dbReference type="ARBA" id="ARBA00022840"/>
    </source>
</evidence>
<evidence type="ECO:0000313" key="11">
    <source>
        <dbReference type="EMBL" id="KAK5701867.1"/>
    </source>
</evidence>
<name>A0AAN7W7R0_9PEZI</name>
<keyword evidence="5" id="KW-0418">Kinase</keyword>
<feature type="region of interest" description="Disordered" evidence="9">
    <location>
        <begin position="71"/>
        <end position="123"/>
    </location>
</feature>
<dbReference type="PANTHER" id="PTHR43671:SF98">
    <property type="entry name" value="SERINE_THREONINE-PROTEIN KINASE NEK11"/>
    <property type="match status" value="1"/>
</dbReference>
<evidence type="ECO:0000256" key="5">
    <source>
        <dbReference type="ARBA" id="ARBA00022777"/>
    </source>
</evidence>
<dbReference type="PANTHER" id="PTHR43671">
    <property type="entry name" value="SERINE/THREONINE-PROTEIN KINASE NEK"/>
    <property type="match status" value="1"/>
</dbReference>
<dbReference type="GO" id="GO:0005524">
    <property type="term" value="F:ATP binding"/>
    <property type="evidence" value="ECO:0007669"/>
    <property type="project" value="UniProtKB-KW"/>
</dbReference>
<dbReference type="GO" id="GO:0004674">
    <property type="term" value="F:protein serine/threonine kinase activity"/>
    <property type="evidence" value="ECO:0007669"/>
    <property type="project" value="UniProtKB-KW"/>
</dbReference>